<dbReference type="InterPro" id="IPR000330">
    <property type="entry name" value="SNF2_N"/>
</dbReference>
<dbReference type="GO" id="GO:0006338">
    <property type="term" value="P:chromatin remodeling"/>
    <property type="evidence" value="ECO:0007669"/>
    <property type="project" value="InterPro"/>
</dbReference>
<evidence type="ECO:0000313" key="8">
    <source>
        <dbReference type="Proteomes" id="UP001211065"/>
    </source>
</evidence>
<evidence type="ECO:0000256" key="3">
    <source>
        <dbReference type="ARBA" id="ARBA00022840"/>
    </source>
</evidence>
<dbReference type="CDD" id="cd23767">
    <property type="entry name" value="IQCD"/>
    <property type="match status" value="1"/>
</dbReference>
<feature type="coiled-coil region" evidence="4">
    <location>
        <begin position="220"/>
        <end position="283"/>
    </location>
</feature>
<dbReference type="InterPro" id="IPR038718">
    <property type="entry name" value="SNF2-like_sf"/>
</dbReference>
<evidence type="ECO:0000259" key="6">
    <source>
        <dbReference type="PROSITE" id="PS51194"/>
    </source>
</evidence>
<dbReference type="EMBL" id="JADGJW010000560">
    <property type="protein sequence ID" value="KAJ3215196.1"/>
    <property type="molecule type" value="Genomic_DNA"/>
</dbReference>
<accession>A0AAD5U085</accession>
<feature type="coiled-coil region" evidence="4">
    <location>
        <begin position="349"/>
        <end position="383"/>
    </location>
</feature>
<protein>
    <submittedName>
        <fullName evidence="7">Chromodomain-helicase-DNA-binding protein 1-like</fullName>
    </submittedName>
</protein>
<gene>
    <name evidence="7" type="primary">CHD1L_2</name>
    <name evidence="7" type="ORF">HK099_006481</name>
</gene>
<comment type="caution">
    <text evidence="7">The sequence shown here is derived from an EMBL/GenBank/DDBJ whole genome shotgun (WGS) entry which is preliminary data.</text>
</comment>
<dbReference type="SMART" id="SM00490">
    <property type="entry name" value="HELICc"/>
    <property type="match status" value="1"/>
</dbReference>
<dbReference type="PROSITE" id="PS51194">
    <property type="entry name" value="HELICASE_CTER"/>
    <property type="match status" value="1"/>
</dbReference>
<reference evidence="7" key="1">
    <citation type="submission" date="2020-05" db="EMBL/GenBank/DDBJ databases">
        <title>Phylogenomic resolution of chytrid fungi.</title>
        <authorList>
            <person name="Stajich J.E."/>
            <person name="Amses K."/>
            <person name="Simmons R."/>
            <person name="Seto K."/>
            <person name="Myers J."/>
            <person name="Bonds A."/>
            <person name="Quandt C.A."/>
            <person name="Barry K."/>
            <person name="Liu P."/>
            <person name="Grigoriev I."/>
            <person name="Longcore J.E."/>
            <person name="James T.Y."/>
        </authorList>
    </citation>
    <scope>NUCLEOTIDE SEQUENCE</scope>
    <source>
        <strain evidence="7">JEL0476</strain>
    </source>
</reference>
<keyword evidence="4" id="KW-0175">Coiled coil</keyword>
<dbReference type="GO" id="GO:0006281">
    <property type="term" value="P:DNA repair"/>
    <property type="evidence" value="ECO:0007669"/>
    <property type="project" value="InterPro"/>
</dbReference>
<dbReference type="GO" id="GO:0005524">
    <property type="term" value="F:ATP binding"/>
    <property type="evidence" value="ECO:0007669"/>
    <property type="project" value="UniProtKB-KW"/>
</dbReference>
<dbReference type="SMART" id="SM00015">
    <property type="entry name" value="IQ"/>
    <property type="match status" value="1"/>
</dbReference>
<dbReference type="SMART" id="SM00487">
    <property type="entry name" value="DEXDc"/>
    <property type="match status" value="1"/>
</dbReference>
<dbReference type="InterPro" id="IPR027417">
    <property type="entry name" value="P-loop_NTPase"/>
</dbReference>
<dbReference type="CDD" id="cd17919">
    <property type="entry name" value="DEXHc_Snf"/>
    <property type="match status" value="1"/>
</dbReference>
<dbReference type="PANTHER" id="PTHR47157">
    <property type="entry name" value="CHROMODOMAIN-HELICASE-DNA-BINDING PROTEIN 1-LIKE"/>
    <property type="match status" value="1"/>
</dbReference>
<dbReference type="PROSITE" id="PS51192">
    <property type="entry name" value="HELICASE_ATP_BIND_1"/>
    <property type="match status" value="1"/>
</dbReference>
<sequence length="1167" mass="136269">MATVLEQLPSFAKEQPSLPPIGLSNSIPTGDDPANIGSNFTKLTNVEAQRIMSVLNEIQKKVLIIGLLPDYQDKRINTVFFGDILQAVVEQGKFEQKYKSLLEHKELLESKKEPIEAVQVINIMLKIKNNTNAFYFTIKTEIRETSRQLKNSTRSLYRQFLQNPASISKLRYLRNNKSTSISRFEQLLQEVRTLVYDRLRTTVEEENNKQDQLSVIIAKEQKTSNEVRALQEELEKARRERSNEISKRNEVIRKLKEDLRQIKHEAEETTKRLETKSKQKENNDVQKFQDKETTLCNEIESLKLQLSVELKKNREEEESLRKKKFKIESEVENWIHKFDTEMEEKQTELEDITALFTERKKELDELQLQYNILHVEYEKIIEERKIADEKRKIEEAILKKQSAACVIIQSTWRGYKVRKDLKKKNKEVNSTMFNNTLNFSHSKITKIENLPTSLQSFKCHYNRITKIENLPTNLQSFICHYNRISKIENLSSFLMDFNCNHNHITKIAHLPDLLQEFSCEANLITIIENLPTSLLIFNCRRNKIPKIENLPGYLQEFNCAYNFIILIENLPSSLLKFQCDNNQITKIKNLPSTLKEFICHGNQITKIENLPTSLKIFECSNNQISKIENISPNLQYFNCCVNRITKIENLPSSLLVIFCYYNQISKVENLPLTLRQLHSNYNPITVIENLPMGLINFEFDEEHVEFVIKYHTGEYANSLKIKQLHLISTQPQQLSAEVVLRFYQLQALQWMINLYDNNLSGILADEMGLGKTIQAISFLTYLKFDLKIPNVQFLVVSPLSVLQNWSEEITKFSSGLNLFSYHGSKLERIELRELIQNKLVEFDVLLTTYETVINDIEFFEDKSIFNWTFLIVDEAHRLKNRESLLFKSLLNLNIKHQLLLTGTPIMNNLMELHSLLYFANPLIFDVDPKEFSSWFTTGDAVKGENLSNLRSILKIFMLRREKDQVLSLPSVKETVIYTNLSSLQKKIYKGILMKDLSVFNEKKKLKLMNVLMQLRKCVNHPYLFPGVEPEPFICGEHLVDVSSKLQVLDRLLNYFKSKKRKILIFSQMTQMLDILQDYLTFRRYSYERLDGSVRGEERFLAIKNFQEKKNDTFVFLLSTRAGGVGVNLTEASCVIFFDSDFNPQMDAQAQARAHRIGQLNEVLVIRL</sequence>
<evidence type="ECO:0000256" key="2">
    <source>
        <dbReference type="ARBA" id="ARBA00022801"/>
    </source>
</evidence>
<keyword evidence="3" id="KW-0067">ATP-binding</keyword>
<keyword evidence="2" id="KW-0378">Hydrolase</keyword>
<dbReference type="Pfam" id="PF00612">
    <property type="entry name" value="IQ"/>
    <property type="match status" value="1"/>
</dbReference>
<keyword evidence="8" id="KW-1185">Reference proteome</keyword>
<dbReference type="PROSITE" id="PS50096">
    <property type="entry name" value="IQ"/>
    <property type="match status" value="1"/>
</dbReference>
<feature type="domain" description="Helicase ATP-binding" evidence="5">
    <location>
        <begin position="752"/>
        <end position="922"/>
    </location>
</feature>
<dbReference type="Pfam" id="PF00176">
    <property type="entry name" value="SNF2-rel_dom"/>
    <property type="match status" value="1"/>
</dbReference>
<dbReference type="InterPro" id="IPR001650">
    <property type="entry name" value="Helicase_C-like"/>
</dbReference>
<organism evidence="7 8">
    <name type="scientific">Clydaea vesicula</name>
    <dbReference type="NCBI Taxonomy" id="447962"/>
    <lineage>
        <taxon>Eukaryota</taxon>
        <taxon>Fungi</taxon>
        <taxon>Fungi incertae sedis</taxon>
        <taxon>Chytridiomycota</taxon>
        <taxon>Chytridiomycota incertae sedis</taxon>
        <taxon>Chytridiomycetes</taxon>
        <taxon>Lobulomycetales</taxon>
        <taxon>Lobulomycetaceae</taxon>
        <taxon>Clydaea</taxon>
    </lineage>
</organism>
<dbReference type="GO" id="GO:0016787">
    <property type="term" value="F:hydrolase activity"/>
    <property type="evidence" value="ECO:0007669"/>
    <property type="project" value="UniProtKB-KW"/>
</dbReference>
<evidence type="ECO:0000256" key="4">
    <source>
        <dbReference type="SAM" id="Coils"/>
    </source>
</evidence>
<evidence type="ECO:0000256" key="1">
    <source>
        <dbReference type="ARBA" id="ARBA00022741"/>
    </source>
</evidence>
<dbReference type="InterPro" id="IPR049730">
    <property type="entry name" value="SNF2/RAD54-like_C"/>
</dbReference>
<dbReference type="Gene3D" id="3.40.50.300">
    <property type="entry name" value="P-loop containing nucleotide triphosphate hydrolases"/>
    <property type="match status" value="1"/>
</dbReference>
<dbReference type="Gene3D" id="3.80.10.10">
    <property type="entry name" value="Ribonuclease Inhibitor"/>
    <property type="match status" value="2"/>
</dbReference>
<dbReference type="SMART" id="SM00365">
    <property type="entry name" value="LRR_SD22"/>
    <property type="match status" value="6"/>
</dbReference>
<dbReference type="GO" id="GO:0003678">
    <property type="term" value="F:DNA helicase activity"/>
    <property type="evidence" value="ECO:0007669"/>
    <property type="project" value="InterPro"/>
</dbReference>
<dbReference type="Gene3D" id="3.40.50.10810">
    <property type="entry name" value="Tandem AAA-ATPase domain"/>
    <property type="match status" value="1"/>
</dbReference>
<dbReference type="Proteomes" id="UP001211065">
    <property type="component" value="Unassembled WGS sequence"/>
</dbReference>
<dbReference type="CDD" id="cd18793">
    <property type="entry name" value="SF2_C_SNF"/>
    <property type="match status" value="1"/>
</dbReference>
<dbReference type="InterPro" id="IPR000048">
    <property type="entry name" value="IQ_motif_EF-hand-BS"/>
</dbReference>
<proteinExistence type="predicted"/>
<dbReference type="InterPro" id="IPR032675">
    <property type="entry name" value="LRR_dom_sf"/>
</dbReference>
<dbReference type="Gene3D" id="1.20.5.190">
    <property type="match status" value="1"/>
</dbReference>
<dbReference type="SUPFAM" id="SSF52058">
    <property type="entry name" value="L domain-like"/>
    <property type="match status" value="2"/>
</dbReference>
<dbReference type="InterPro" id="IPR031053">
    <property type="entry name" value="ALC1"/>
</dbReference>
<dbReference type="InterPro" id="IPR014001">
    <property type="entry name" value="Helicase_ATP-bd"/>
</dbReference>
<evidence type="ECO:0000313" key="7">
    <source>
        <dbReference type="EMBL" id="KAJ3215196.1"/>
    </source>
</evidence>
<dbReference type="PANTHER" id="PTHR47157:SF1">
    <property type="entry name" value="CHROMODOMAIN-HELICASE-DNA-BINDING PROTEIN 1-LIKE"/>
    <property type="match status" value="1"/>
</dbReference>
<evidence type="ECO:0000259" key="5">
    <source>
        <dbReference type="PROSITE" id="PS51192"/>
    </source>
</evidence>
<dbReference type="SUPFAM" id="SSF52540">
    <property type="entry name" value="P-loop containing nucleoside triphosphate hydrolases"/>
    <property type="match status" value="2"/>
</dbReference>
<dbReference type="AlphaFoldDB" id="A0AAD5U085"/>
<dbReference type="Pfam" id="PF00271">
    <property type="entry name" value="Helicase_C"/>
    <property type="match status" value="1"/>
</dbReference>
<feature type="domain" description="Helicase C-terminal" evidence="6">
    <location>
        <begin position="1047"/>
        <end position="1167"/>
    </location>
</feature>
<name>A0AAD5U085_9FUNG</name>
<keyword evidence="1" id="KW-0547">Nucleotide-binding</keyword>